<keyword evidence="2" id="KW-0158">Chromosome</keyword>
<dbReference type="eggNOG" id="KOG1082">
    <property type="taxonomic scope" value="Eukaryota"/>
</dbReference>
<evidence type="ECO:0008006" key="9">
    <source>
        <dbReference type="Google" id="ProtNLM"/>
    </source>
</evidence>
<accession>A0A251QC81</accession>
<proteinExistence type="predicted"/>
<organism evidence="7 8">
    <name type="scientific">Prunus persica</name>
    <name type="common">Peach</name>
    <name type="synonym">Amygdalus persica</name>
    <dbReference type="NCBI Taxonomy" id="3760"/>
    <lineage>
        <taxon>Eukaryota</taxon>
        <taxon>Viridiplantae</taxon>
        <taxon>Streptophyta</taxon>
        <taxon>Embryophyta</taxon>
        <taxon>Tracheophyta</taxon>
        <taxon>Spermatophyta</taxon>
        <taxon>Magnoliopsida</taxon>
        <taxon>eudicotyledons</taxon>
        <taxon>Gunneridae</taxon>
        <taxon>Pentapetalae</taxon>
        <taxon>rosids</taxon>
        <taxon>fabids</taxon>
        <taxon>Rosales</taxon>
        <taxon>Rosaceae</taxon>
        <taxon>Amygdaloideae</taxon>
        <taxon>Amygdaleae</taxon>
        <taxon>Prunus</taxon>
    </lineage>
</organism>
<evidence type="ECO:0000259" key="6">
    <source>
        <dbReference type="PROSITE" id="PS51015"/>
    </source>
</evidence>
<dbReference type="GO" id="GO:0005634">
    <property type="term" value="C:nucleus"/>
    <property type="evidence" value="ECO:0007669"/>
    <property type="project" value="UniProtKB-SubCell"/>
</dbReference>
<dbReference type="OrthoDB" id="5792673at2759"/>
<dbReference type="SMART" id="SM00468">
    <property type="entry name" value="PreSET"/>
    <property type="match status" value="1"/>
</dbReference>
<dbReference type="SMR" id="A0A251QC81"/>
<dbReference type="STRING" id="3760.A0A251QC81"/>
<dbReference type="GO" id="GO:0008270">
    <property type="term" value="F:zinc ion binding"/>
    <property type="evidence" value="ECO:0007669"/>
    <property type="project" value="InterPro"/>
</dbReference>
<keyword evidence="3 4" id="KW-0539">Nucleus</keyword>
<dbReference type="Proteomes" id="UP000006882">
    <property type="component" value="Chromosome G2"/>
</dbReference>
<evidence type="ECO:0000313" key="7">
    <source>
        <dbReference type="EMBL" id="ONI21417.1"/>
    </source>
</evidence>
<dbReference type="SUPFAM" id="SSF82199">
    <property type="entry name" value="SET domain"/>
    <property type="match status" value="1"/>
</dbReference>
<dbReference type="InterPro" id="IPR007728">
    <property type="entry name" value="Pre-SET_dom"/>
</dbReference>
<dbReference type="InterPro" id="IPR015947">
    <property type="entry name" value="PUA-like_sf"/>
</dbReference>
<dbReference type="Gene3D" id="2.170.270.10">
    <property type="entry name" value="SET domain"/>
    <property type="match status" value="1"/>
</dbReference>
<dbReference type="SUPFAM" id="SSF88697">
    <property type="entry name" value="PUA domain-like"/>
    <property type="match status" value="1"/>
</dbReference>
<evidence type="ECO:0000313" key="8">
    <source>
        <dbReference type="Proteomes" id="UP000006882"/>
    </source>
</evidence>
<feature type="domain" description="SET" evidence="5">
    <location>
        <begin position="365"/>
        <end position="504"/>
    </location>
</feature>
<dbReference type="PROSITE" id="PS51015">
    <property type="entry name" value="YDG"/>
    <property type="match status" value="1"/>
</dbReference>
<evidence type="ECO:0000259" key="5">
    <source>
        <dbReference type="PROSITE" id="PS50280"/>
    </source>
</evidence>
<feature type="domain" description="YDG" evidence="6">
    <location>
        <begin position="83"/>
        <end position="233"/>
    </location>
</feature>
<dbReference type="PANTHER" id="PTHR45660:SF46">
    <property type="entry name" value="HISTONE-LYSINE N-METHYLTRANSFERASE, H3 LYSINE-9 SPECIFIC SUVH6"/>
    <property type="match status" value="1"/>
</dbReference>
<gene>
    <name evidence="7" type="ORF">PRUPE_2G064600</name>
</gene>
<sequence length="512" mass="58684">MDKTLEIRKVGLLPNKKRTRVDDRDGIIHNVKEALDEYRETLTKLRQKHGSEDNKLDCWRPDIEAVMHLRKKGKLVNMRKQLGPILGVEVGDKFRNRAELTVAGLHHNFRSGIEYMKKDGKILATSIVNSGRYANHVGSPDILTYSGEGGNPRVECKKPKDQTLERGNLALKNSMEVRTHVRVIRAVKHFEVGTCAKKRSFTTYVYDGLYKVEHFWQERGEFGKLVFKYLLKRIPRQPIITWEKVSKQLKKPMVSKDIVCKNDISEGKEMMPIRVVNAIDSESHPAFKYTSYVIYPNFFKATKQRGCDCLHGCLECKSYPCVMNTGGVFSSNNTITDRKSLIYNCSTTCKSSSCKNRICQHGIQFKLEVFRTKSKGWGVRPRSYIPCGSFICEYVGEILQEKEVKQRRGSDENIFWTNGKFVDHALRDASQHVSFPMLPNFFGDGFVIDATQHGNVGRFVNHSCSPNLFAQSILCDHDDVRIPHMMLFAKKSIPPNQELTYDYSSRVRKIVP</sequence>
<dbReference type="InterPro" id="IPR036987">
    <property type="entry name" value="SRA-YDG_sf"/>
</dbReference>
<dbReference type="Gramene" id="ONI21417">
    <property type="protein sequence ID" value="ONI21417"/>
    <property type="gene ID" value="PRUPE_2G064600"/>
</dbReference>
<dbReference type="Gene3D" id="2.30.280.10">
    <property type="entry name" value="SRA-YDG"/>
    <property type="match status" value="1"/>
</dbReference>
<dbReference type="GO" id="GO:0042054">
    <property type="term" value="F:histone methyltransferase activity"/>
    <property type="evidence" value="ECO:0000318"/>
    <property type="project" value="GO_Central"/>
</dbReference>
<dbReference type="Pfam" id="PF02182">
    <property type="entry name" value="SAD_SRA"/>
    <property type="match status" value="1"/>
</dbReference>
<dbReference type="Pfam" id="PF00856">
    <property type="entry name" value="SET"/>
    <property type="match status" value="1"/>
</dbReference>
<dbReference type="InterPro" id="IPR051357">
    <property type="entry name" value="H3K9_HMTase_SUVAR3-9"/>
</dbReference>
<dbReference type="PROSITE" id="PS50280">
    <property type="entry name" value="SET"/>
    <property type="match status" value="1"/>
</dbReference>
<evidence type="ECO:0000256" key="4">
    <source>
        <dbReference type="PROSITE-ProRule" id="PRU00358"/>
    </source>
</evidence>
<dbReference type="EMBL" id="CM007652">
    <property type="protein sequence ID" value="ONI21417.1"/>
    <property type="molecule type" value="Genomic_DNA"/>
</dbReference>
<comment type="subcellular location">
    <subcellularLocation>
        <location evidence="1">Chromosome</location>
        <location evidence="1">Centromere</location>
    </subcellularLocation>
    <subcellularLocation>
        <location evidence="4">Nucleus</location>
    </subcellularLocation>
</comment>
<evidence type="ECO:0000256" key="3">
    <source>
        <dbReference type="ARBA" id="ARBA00023242"/>
    </source>
</evidence>
<dbReference type="SMART" id="SM00317">
    <property type="entry name" value="SET"/>
    <property type="match status" value="1"/>
</dbReference>
<evidence type="ECO:0000256" key="2">
    <source>
        <dbReference type="ARBA" id="ARBA00022454"/>
    </source>
</evidence>
<dbReference type="InterPro" id="IPR003105">
    <property type="entry name" value="SRA_YDG"/>
</dbReference>
<dbReference type="AlphaFoldDB" id="A0A251QC81"/>
<dbReference type="InterPro" id="IPR001214">
    <property type="entry name" value="SET_dom"/>
</dbReference>
<dbReference type="GO" id="GO:0003690">
    <property type="term" value="F:double-stranded DNA binding"/>
    <property type="evidence" value="ECO:0000318"/>
    <property type="project" value="GO_Central"/>
</dbReference>
<dbReference type="GO" id="GO:0000775">
    <property type="term" value="C:chromosome, centromeric region"/>
    <property type="evidence" value="ECO:0007669"/>
    <property type="project" value="UniProtKB-SubCell"/>
</dbReference>
<reference evidence="7 8" key="1">
    <citation type="journal article" date="2013" name="Nat. Genet.">
        <title>The high-quality draft genome of peach (Prunus persica) identifies unique patterns of genetic diversity, domestication and genome evolution.</title>
        <authorList>
            <consortium name="International Peach Genome Initiative"/>
            <person name="Verde I."/>
            <person name="Abbott A.G."/>
            <person name="Scalabrin S."/>
            <person name="Jung S."/>
            <person name="Shu S."/>
            <person name="Marroni F."/>
            <person name="Zhebentyayeva T."/>
            <person name="Dettori M.T."/>
            <person name="Grimwood J."/>
            <person name="Cattonaro F."/>
            <person name="Zuccolo A."/>
            <person name="Rossini L."/>
            <person name="Jenkins J."/>
            <person name="Vendramin E."/>
            <person name="Meisel L.A."/>
            <person name="Decroocq V."/>
            <person name="Sosinski B."/>
            <person name="Prochnik S."/>
            <person name="Mitros T."/>
            <person name="Policriti A."/>
            <person name="Cipriani G."/>
            <person name="Dondini L."/>
            <person name="Ficklin S."/>
            <person name="Goodstein D.M."/>
            <person name="Xuan P."/>
            <person name="Del Fabbro C."/>
            <person name="Aramini V."/>
            <person name="Copetti D."/>
            <person name="Gonzalez S."/>
            <person name="Horner D.S."/>
            <person name="Falchi R."/>
            <person name="Lucas S."/>
            <person name="Mica E."/>
            <person name="Maldonado J."/>
            <person name="Lazzari B."/>
            <person name="Bielenberg D."/>
            <person name="Pirona R."/>
            <person name="Miculan M."/>
            <person name="Barakat A."/>
            <person name="Testolin R."/>
            <person name="Stella A."/>
            <person name="Tartarini S."/>
            <person name="Tonutti P."/>
            <person name="Arus P."/>
            <person name="Orellana A."/>
            <person name="Wells C."/>
            <person name="Main D."/>
            <person name="Vizzotto G."/>
            <person name="Silva H."/>
            <person name="Salamini F."/>
            <person name="Schmutz J."/>
            <person name="Morgante M."/>
            <person name="Rokhsar D.S."/>
        </authorList>
    </citation>
    <scope>NUCLEOTIDE SEQUENCE [LARGE SCALE GENOMIC DNA]</scope>
    <source>
        <strain evidence="8">cv. Nemared</strain>
    </source>
</reference>
<name>A0A251QC81_PRUPE</name>
<evidence type="ECO:0000256" key="1">
    <source>
        <dbReference type="ARBA" id="ARBA00004584"/>
    </source>
</evidence>
<protein>
    <recommendedName>
        <fullName evidence="9">SET domain-containing protein</fullName>
    </recommendedName>
</protein>
<dbReference type="SMART" id="SM00466">
    <property type="entry name" value="SRA"/>
    <property type="match status" value="1"/>
</dbReference>
<keyword evidence="8" id="KW-1185">Reference proteome</keyword>
<dbReference type="PANTHER" id="PTHR45660">
    <property type="entry name" value="HISTONE-LYSINE N-METHYLTRANSFERASE SETMAR"/>
    <property type="match status" value="1"/>
</dbReference>
<dbReference type="InterPro" id="IPR046341">
    <property type="entry name" value="SET_dom_sf"/>
</dbReference>